<proteinExistence type="predicted"/>
<keyword evidence="2" id="KW-1185">Reference proteome</keyword>
<evidence type="ECO:0000313" key="2">
    <source>
        <dbReference type="Proteomes" id="UP000237105"/>
    </source>
</evidence>
<name>A0A2P5CRU9_PARAD</name>
<dbReference type="Proteomes" id="UP000237105">
    <property type="component" value="Unassembled WGS sequence"/>
</dbReference>
<dbReference type="AlphaFoldDB" id="A0A2P5CRU9"/>
<gene>
    <name evidence="1" type="ORF">PanWU01x14_129190</name>
</gene>
<reference evidence="2" key="1">
    <citation type="submission" date="2016-06" db="EMBL/GenBank/DDBJ databases">
        <title>Parallel loss of symbiosis genes in relatives of nitrogen-fixing non-legume Parasponia.</title>
        <authorList>
            <person name="Van Velzen R."/>
            <person name="Holmer R."/>
            <person name="Bu F."/>
            <person name="Rutten L."/>
            <person name="Van Zeijl A."/>
            <person name="Liu W."/>
            <person name="Santuari L."/>
            <person name="Cao Q."/>
            <person name="Sharma T."/>
            <person name="Shen D."/>
            <person name="Roswanjaya Y."/>
            <person name="Wardhani T."/>
            <person name="Kalhor M.S."/>
            <person name="Jansen J."/>
            <person name="Van den Hoogen J."/>
            <person name="Gungor B."/>
            <person name="Hartog M."/>
            <person name="Hontelez J."/>
            <person name="Verver J."/>
            <person name="Yang W.-C."/>
            <person name="Schijlen E."/>
            <person name="Repin R."/>
            <person name="Schilthuizen M."/>
            <person name="Schranz E."/>
            <person name="Heidstra R."/>
            <person name="Miyata K."/>
            <person name="Fedorova E."/>
            <person name="Kohlen W."/>
            <person name="Bisseling T."/>
            <person name="Smit S."/>
            <person name="Geurts R."/>
        </authorList>
    </citation>
    <scope>NUCLEOTIDE SEQUENCE [LARGE SCALE GENOMIC DNA]</scope>
    <source>
        <strain evidence="2">cv. WU1-14</strain>
    </source>
</reference>
<protein>
    <submittedName>
        <fullName evidence="1">Uncharacterized protein</fullName>
    </submittedName>
</protein>
<dbReference type="EMBL" id="JXTB01000101">
    <property type="protein sequence ID" value="PON63763.1"/>
    <property type="molecule type" value="Genomic_DNA"/>
</dbReference>
<comment type="caution">
    <text evidence="1">The sequence shown here is derived from an EMBL/GenBank/DDBJ whole genome shotgun (WGS) entry which is preliminary data.</text>
</comment>
<accession>A0A2P5CRU9</accession>
<evidence type="ECO:0000313" key="1">
    <source>
        <dbReference type="EMBL" id="PON63763.1"/>
    </source>
</evidence>
<organism evidence="1 2">
    <name type="scientific">Parasponia andersonii</name>
    <name type="common">Sponia andersonii</name>
    <dbReference type="NCBI Taxonomy" id="3476"/>
    <lineage>
        <taxon>Eukaryota</taxon>
        <taxon>Viridiplantae</taxon>
        <taxon>Streptophyta</taxon>
        <taxon>Embryophyta</taxon>
        <taxon>Tracheophyta</taxon>
        <taxon>Spermatophyta</taxon>
        <taxon>Magnoliopsida</taxon>
        <taxon>eudicotyledons</taxon>
        <taxon>Gunneridae</taxon>
        <taxon>Pentapetalae</taxon>
        <taxon>rosids</taxon>
        <taxon>fabids</taxon>
        <taxon>Rosales</taxon>
        <taxon>Cannabaceae</taxon>
        <taxon>Parasponia</taxon>
    </lineage>
</organism>
<sequence length="50" mass="5656">MQAATEHGEMETSKLIFIHSGKEGTRLERLVSWMSLSEGKSYFGRKPLLS</sequence>